<proteinExistence type="predicted"/>
<keyword evidence="1" id="KW-0812">Transmembrane</keyword>
<keyword evidence="1" id="KW-0472">Membrane</keyword>
<evidence type="ECO:0000313" key="3">
    <source>
        <dbReference type="Proteomes" id="UP000535511"/>
    </source>
</evidence>
<dbReference type="RefSeq" id="WP_179662649.1">
    <property type="nucleotide sequence ID" value="NZ_JACCBG010000001.1"/>
</dbReference>
<name>A0A7Y9E4H9_9ACTN</name>
<protein>
    <submittedName>
        <fullName evidence="2">Uncharacterized protein</fullName>
    </submittedName>
</protein>
<dbReference type="EMBL" id="JACCBG010000001">
    <property type="protein sequence ID" value="NYD40817.1"/>
    <property type="molecule type" value="Genomic_DNA"/>
</dbReference>
<reference evidence="2 3" key="1">
    <citation type="submission" date="2020-07" db="EMBL/GenBank/DDBJ databases">
        <title>Sequencing the genomes of 1000 actinobacteria strains.</title>
        <authorList>
            <person name="Klenk H.-P."/>
        </authorList>
    </citation>
    <scope>NUCLEOTIDE SEQUENCE [LARGE SCALE GENOMIC DNA]</scope>
    <source>
        <strain evidence="2 3">DSM 21350</strain>
    </source>
</reference>
<feature type="transmembrane region" description="Helical" evidence="1">
    <location>
        <begin position="37"/>
        <end position="60"/>
    </location>
</feature>
<evidence type="ECO:0000313" key="2">
    <source>
        <dbReference type="EMBL" id="NYD40817.1"/>
    </source>
</evidence>
<accession>A0A7Y9E4H9</accession>
<organism evidence="2 3">
    <name type="scientific">Nocardioides panaciterrulae</name>
    <dbReference type="NCBI Taxonomy" id="661492"/>
    <lineage>
        <taxon>Bacteria</taxon>
        <taxon>Bacillati</taxon>
        <taxon>Actinomycetota</taxon>
        <taxon>Actinomycetes</taxon>
        <taxon>Propionibacteriales</taxon>
        <taxon>Nocardioidaceae</taxon>
        <taxon>Nocardioides</taxon>
    </lineage>
</organism>
<gene>
    <name evidence="2" type="ORF">BJZ21_000900</name>
</gene>
<comment type="caution">
    <text evidence="2">The sequence shown here is derived from an EMBL/GenBank/DDBJ whole genome shotgun (WGS) entry which is preliminary data.</text>
</comment>
<sequence length="485" mass="50398">MSDPIRDLENLMHEGIDVNPLPASEVRRRGTRLRRRNNALIGAGALAVALVVATPIAVVAGGGDHADDVPVAPSPSPSRTADVGWRQTIPGSSDDFDLTALPDSATFRFTVRPLPVVDDLTLCGSPTFSTGAPTGPDAPVAPAVDVLGAAHGEAGTDGNAGRTLALYRDDRVAAKVLDAVRHGVEACPTDPNGKGAPLVYAAVDTGLPVDESFVFTQQAQMDKDLLADLTVFQVARVGNAIYLATDHTSAGGAQVVDAEVRRLAEWSAPVLSDMCIFAAEPCRSPSDGSSASASPVIGEGAVSAIPADFPLDWNIAAPEGPLDGPSAKAEGVPAPDLCGRSPWPAADTVERLAVTSTMPQFRESRELVTFARTDDATATLAQIREAVQGCPVIPGDKATDDKLVDVQPVDDADLGGADDSVTFSIVYREGLGGGIFQFARVGRAVYGTYVEGEYARDSIGQAVTGLSGKTKSIVTQMCLWTEQGC</sequence>
<keyword evidence="3" id="KW-1185">Reference proteome</keyword>
<dbReference type="AlphaFoldDB" id="A0A7Y9E4H9"/>
<keyword evidence="1" id="KW-1133">Transmembrane helix</keyword>
<evidence type="ECO:0000256" key="1">
    <source>
        <dbReference type="SAM" id="Phobius"/>
    </source>
</evidence>
<dbReference type="Proteomes" id="UP000535511">
    <property type="component" value="Unassembled WGS sequence"/>
</dbReference>